<evidence type="ECO:0000313" key="13">
    <source>
        <dbReference type="Proteomes" id="UP001497383"/>
    </source>
</evidence>
<name>A0ABP0ZNC7_9ASCO</name>
<dbReference type="InterPro" id="IPR002642">
    <property type="entry name" value="LysoPLipase_cat_dom"/>
</dbReference>
<evidence type="ECO:0000256" key="2">
    <source>
        <dbReference type="ARBA" id="ARBA00013274"/>
    </source>
</evidence>
<feature type="domain" description="PLA2c" evidence="11">
    <location>
        <begin position="37"/>
        <end position="583"/>
    </location>
</feature>
<evidence type="ECO:0000256" key="7">
    <source>
        <dbReference type="ARBA" id="ARBA00023180"/>
    </source>
</evidence>
<organism evidence="12 13">
    <name type="scientific">Lodderomyces beijingensis</name>
    <dbReference type="NCBI Taxonomy" id="1775926"/>
    <lineage>
        <taxon>Eukaryota</taxon>
        <taxon>Fungi</taxon>
        <taxon>Dikarya</taxon>
        <taxon>Ascomycota</taxon>
        <taxon>Saccharomycotina</taxon>
        <taxon>Pichiomycetes</taxon>
        <taxon>Debaryomycetaceae</taxon>
        <taxon>Candida/Lodderomyces clade</taxon>
        <taxon>Lodderomyces</taxon>
    </lineage>
</organism>
<evidence type="ECO:0000256" key="5">
    <source>
        <dbReference type="ARBA" id="ARBA00022963"/>
    </source>
</evidence>
<evidence type="ECO:0000256" key="3">
    <source>
        <dbReference type="ARBA" id="ARBA00022729"/>
    </source>
</evidence>
<dbReference type="CDD" id="cd07203">
    <property type="entry name" value="cPLA2_Fungal_PLB"/>
    <property type="match status" value="1"/>
</dbReference>
<keyword evidence="6 8" id="KW-0443">Lipid metabolism</keyword>
<evidence type="ECO:0000259" key="11">
    <source>
        <dbReference type="PROSITE" id="PS51210"/>
    </source>
</evidence>
<keyword evidence="5 8" id="KW-0442">Lipid degradation</keyword>
<keyword evidence="10" id="KW-1133">Transmembrane helix</keyword>
<dbReference type="EMBL" id="OZ022406">
    <property type="protein sequence ID" value="CAK9437543.1"/>
    <property type="molecule type" value="Genomic_DNA"/>
</dbReference>
<protein>
    <recommendedName>
        <fullName evidence="2 9">Lysophospholipase</fullName>
        <ecNumber evidence="2 9">3.1.1.5</ecNumber>
    </recommendedName>
</protein>
<evidence type="ECO:0000256" key="6">
    <source>
        <dbReference type="ARBA" id="ARBA00023098"/>
    </source>
</evidence>
<dbReference type="SUPFAM" id="SSF52151">
    <property type="entry name" value="FabD/lysophospholipase-like"/>
    <property type="match status" value="1"/>
</dbReference>
<dbReference type="SMART" id="SM00022">
    <property type="entry name" value="PLAc"/>
    <property type="match status" value="1"/>
</dbReference>
<evidence type="ECO:0000256" key="8">
    <source>
        <dbReference type="PROSITE-ProRule" id="PRU00555"/>
    </source>
</evidence>
<comment type="catalytic activity">
    <reaction evidence="9">
        <text>a 1-acyl-sn-glycero-3-phosphocholine + H2O = sn-glycerol 3-phosphocholine + a fatty acid + H(+)</text>
        <dbReference type="Rhea" id="RHEA:15177"/>
        <dbReference type="ChEBI" id="CHEBI:15377"/>
        <dbReference type="ChEBI" id="CHEBI:15378"/>
        <dbReference type="ChEBI" id="CHEBI:16870"/>
        <dbReference type="ChEBI" id="CHEBI:28868"/>
        <dbReference type="ChEBI" id="CHEBI:58168"/>
        <dbReference type="EC" id="3.1.1.5"/>
    </reaction>
</comment>
<evidence type="ECO:0000256" key="1">
    <source>
        <dbReference type="ARBA" id="ARBA00008780"/>
    </source>
</evidence>
<dbReference type="GeneID" id="92207117"/>
<dbReference type="Proteomes" id="UP001497383">
    <property type="component" value="Chromosome 2"/>
</dbReference>
<dbReference type="Pfam" id="PF01735">
    <property type="entry name" value="PLA2_B"/>
    <property type="match status" value="1"/>
</dbReference>
<evidence type="ECO:0000256" key="10">
    <source>
        <dbReference type="SAM" id="Phobius"/>
    </source>
</evidence>
<dbReference type="Gene3D" id="3.40.1090.10">
    <property type="entry name" value="Cytosolic phospholipase A2 catalytic domain"/>
    <property type="match status" value="1"/>
</dbReference>
<evidence type="ECO:0000256" key="9">
    <source>
        <dbReference type="RuleBase" id="RU362103"/>
    </source>
</evidence>
<keyword evidence="10" id="KW-0812">Transmembrane</keyword>
<evidence type="ECO:0000256" key="4">
    <source>
        <dbReference type="ARBA" id="ARBA00022801"/>
    </source>
</evidence>
<keyword evidence="4 8" id="KW-0378">Hydrolase</keyword>
<feature type="transmembrane region" description="Helical" evidence="10">
    <location>
        <begin position="613"/>
        <end position="633"/>
    </location>
</feature>
<gene>
    <name evidence="12" type="ORF">LODBEIA_P19210</name>
</gene>
<feature type="chain" id="PRO_5044978260" description="Lysophospholipase" evidence="9">
    <location>
        <begin position="25"/>
        <end position="634"/>
    </location>
</feature>
<dbReference type="RefSeq" id="XP_066828859.1">
    <property type="nucleotide sequence ID" value="XM_066971863.1"/>
</dbReference>
<feature type="signal peptide" evidence="9">
    <location>
        <begin position="1"/>
        <end position="24"/>
    </location>
</feature>
<accession>A0ABP0ZNC7</accession>
<dbReference type="PANTHER" id="PTHR10728:SF33">
    <property type="entry name" value="LYSOPHOSPHOLIPASE 1-RELATED"/>
    <property type="match status" value="1"/>
</dbReference>
<dbReference type="PANTHER" id="PTHR10728">
    <property type="entry name" value="CYTOSOLIC PHOSPHOLIPASE A2"/>
    <property type="match status" value="1"/>
</dbReference>
<comment type="similarity">
    <text evidence="1 9">Belongs to the lysophospholipase family.</text>
</comment>
<sequence>MHGFHELYIWTLLAVAAFATIAQAWSPTDSYAPGEVDCPSGNIVRVADRISDEEKSWLQGRDAVTQSLVVDFLRNANMTDINPDDYAHLNRSIHIGLAFSGGGYRAMLNGAGQLSALDNRTRGNSSSNKAQGLGGLLQASTYLAGLSGGSWLVGSIALNNFTSVQDIVDKNEIWDLEHSIMNYGGINVFKTYNYYKGISDDLDDKKHAGYELSLTDTWGRALSHQFFTGLNDTGASMTFSSLQDWDVFTQHNMPFPIVLSDTRAPNTTIISLNSSLNEFNAFEMGSWDASIYQFTKLKYLGTKMSDGKNNGTCVGGYDNAGFILGTSSTLFNQFILQINTTSLSNAVKDIITSILQDVSEDGDDVAVYEPNPFYETDVGLSEHIAMNETYTLVDGGEDGQNIPLYPLFQPARDVDVVFAFDNSADTNLSWPNGASLVQSYKRQFAPSGNGTIFPYVPDEQSFLNLNLTAKPTFFGCDAKNLTSLGRNDSNVYDVPLLVYIANRPFSYYGNTSTFKMKYDNKERNSIIQNGFEVASRYNLTLDEEWPACVGCAIIRRTQERSGQEQSEQCKRCFQRYCWDGSLDSTSEPDKVNFTDSGLTTQSEGLKKQNAGNVIAISWSVWFAALAVVSMVIFK</sequence>
<dbReference type="EC" id="3.1.1.5" evidence="2 9"/>
<keyword evidence="3 9" id="KW-0732">Signal</keyword>
<reference evidence="12 13" key="1">
    <citation type="submission" date="2024-03" db="EMBL/GenBank/DDBJ databases">
        <authorList>
            <person name="Brejova B."/>
        </authorList>
    </citation>
    <scope>NUCLEOTIDE SEQUENCE [LARGE SCALE GENOMIC DNA]</scope>
    <source>
        <strain evidence="12 13">CBS 14171</strain>
    </source>
</reference>
<dbReference type="InterPro" id="IPR016035">
    <property type="entry name" value="Acyl_Trfase/lysoPLipase"/>
</dbReference>
<keyword evidence="10" id="KW-0472">Membrane</keyword>
<proteinExistence type="inferred from homology"/>
<keyword evidence="7" id="KW-0325">Glycoprotein</keyword>
<keyword evidence="13" id="KW-1185">Reference proteome</keyword>
<dbReference type="PROSITE" id="PS51210">
    <property type="entry name" value="PLA2C"/>
    <property type="match status" value="1"/>
</dbReference>
<evidence type="ECO:0000313" key="12">
    <source>
        <dbReference type="EMBL" id="CAK9437543.1"/>
    </source>
</evidence>